<dbReference type="OrthoDB" id="5568695at2"/>
<gene>
    <name evidence="3" type="ORF">FCL42_03730</name>
</gene>
<keyword evidence="4" id="KW-1185">Reference proteome</keyword>
<dbReference type="EMBL" id="SWCJ01000002">
    <property type="protein sequence ID" value="TKB57395.1"/>
    <property type="molecule type" value="Genomic_DNA"/>
</dbReference>
<dbReference type="PROSITE" id="PS51857">
    <property type="entry name" value="CSD_2"/>
    <property type="match status" value="1"/>
</dbReference>
<evidence type="ECO:0000313" key="4">
    <source>
        <dbReference type="Proteomes" id="UP000305675"/>
    </source>
</evidence>
<dbReference type="SMART" id="SM00357">
    <property type="entry name" value="CSP"/>
    <property type="match status" value="1"/>
</dbReference>
<dbReference type="InterPro" id="IPR011129">
    <property type="entry name" value="CSD"/>
</dbReference>
<dbReference type="InterPro" id="IPR002059">
    <property type="entry name" value="CSP_DNA-bd"/>
</dbReference>
<protein>
    <submittedName>
        <fullName evidence="3">Cold shock domain-containing protein</fullName>
    </submittedName>
</protein>
<dbReference type="GO" id="GO:0003676">
    <property type="term" value="F:nucleic acid binding"/>
    <property type="evidence" value="ECO:0007669"/>
    <property type="project" value="InterPro"/>
</dbReference>
<keyword evidence="1" id="KW-0472">Membrane</keyword>
<sequence>MIPVKGKVKWFSPEKGYGFITSELGDDHYFNVQDIIGADLPDNGDQVDFESAKSAKGFRAKNTKIISKTLKEERRDDRIECTRCSRKIVPRIITDRGNLDHSVCPYCGAWIEDFSILRNLISGIFKLAVKYPIPALVIVVIGLVAGNS</sequence>
<proteinExistence type="predicted"/>
<dbReference type="Pfam" id="PF00313">
    <property type="entry name" value="CSD"/>
    <property type="match status" value="1"/>
</dbReference>
<feature type="domain" description="CSD" evidence="2">
    <location>
        <begin position="3"/>
        <end position="65"/>
    </location>
</feature>
<reference evidence="3 4" key="1">
    <citation type="submission" date="2019-04" db="EMBL/GenBank/DDBJ databases">
        <authorList>
            <person name="Hwang J.C."/>
        </authorList>
    </citation>
    <scope>NUCLEOTIDE SEQUENCE [LARGE SCALE GENOMIC DNA]</scope>
    <source>
        <strain evidence="3 4">IMCC35002</strain>
    </source>
</reference>
<evidence type="ECO:0000259" key="2">
    <source>
        <dbReference type="PROSITE" id="PS51857"/>
    </source>
</evidence>
<dbReference type="CDD" id="cd04458">
    <property type="entry name" value="CSP_CDS"/>
    <property type="match status" value="1"/>
</dbReference>
<dbReference type="AlphaFoldDB" id="A0A4U1BTQ2"/>
<organism evidence="3 4">
    <name type="scientific">Ferrimonas aestuarii</name>
    <dbReference type="NCBI Taxonomy" id="2569539"/>
    <lineage>
        <taxon>Bacteria</taxon>
        <taxon>Pseudomonadati</taxon>
        <taxon>Pseudomonadota</taxon>
        <taxon>Gammaproteobacteria</taxon>
        <taxon>Alteromonadales</taxon>
        <taxon>Ferrimonadaceae</taxon>
        <taxon>Ferrimonas</taxon>
    </lineage>
</organism>
<feature type="transmembrane region" description="Helical" evidence="1">
    <location>
        <begin position="127"/>
        <end position="146"/>
    </location>
</feature>
<dbReference type="InterPro" id="IPR012340">
    <property type="entry name" value="NA-bd_OB-fold"/>
</dbReference>
<evidence type="ECO:0000256" key="1">
    <source>
        <dbReference type="SAM" id="Phobius"/>
    </source>
</evidence>
<dbReference type="SUPFAM" id="SSF50249">
    <property type="entry name" value="Nucleic acid-binding proteins"/>
    <property type="match status" value="1"/>
</dbReference>
<dbReference type="Proteomes" id="UP000305675">
    <property type="component" value="Unassembled WGS sequence"/>
</dbReference>
<keyword evidence="1" id="KW-1133">Transmembrane helix</keyword>
<dbReference type="Gene3D" id="2.40.50.140">
    <property type="entry name" value="Nucleic acid-binding proteins"/>
    <property type="match status" value="1"/>
</dbReference>
<accession>A0A4U1BTQ2</accession>
<name>A0A4U1BTQ2_9GAMM</name>
<dbReference type="GO" id="GO:0005829">
    <property type="term" value="C:cytosol"/>
    <property type="evidence" value="ECO:0007669"/>
    <property type="project" value="UniProtKB-ARBA"/>
</dbReference>
<keyword evidence="1" id="KW-0812">Transmembrane</keyword>
<comment type="caution">
    <text evidence="3">The sequence shown here is derived from an EMBL/GenBank/DDBJ whole genome shotgun (WGS) entry which is preliminary data.</text>
</comment>
<evidence type="ECO:0000313" key="3">
    <source>
        <dbReference type="EMBL" id="TKB57395.1"/>
    </source>
</evidence>
<dbReference type="PRINTS" id="PR00050">
    <property type="entry name" value="COLDSHOCK"/>
</dbReference>